<dbReference type="SUPFAM" id="SSF56176">
    <property type="entry name" value="FAD-binding/transporter-associated domain-like"/>
    <property type="match status" value="1"/>
</dbReference>
<evidence type="ECO:0000313" key="7">
    <source>
        <dbReference type="Proteomes" id="UP001595850"/>
    </source>
</evidence>
<dbReference type="PANTHER" id="PTHR42659">
    <property type="entry name" value="XANTHINE DEHYDROGENASE SUBUNIT C-RELATED"/>
    <property type="match status" value="1"/>
</dbReference>
<evidence type="ECO:0000259" key="5">
    <source>
        <dbReference type="PROSITE" id="PS51387"/>
    </source>
</evidence>
<dbReference type="Pfam" id="PF00941">
    <property type="entry name" value="FAD_binding_5"/>
    <property type="match status" value="1"/>
</dbReference>
<keyword evidence="2" id="KW-0274">FAD</keyword>
<feature type="region of interest" description="Disordered" evidence="4">
    <location>
        <begin position="239"/>
        <end position="265"/>
    </location>
</feature>
<reference evidence="7" key="1">
    <citation type="journal article" date="2019" name="Int. J. Syst. Evol. Microbiol.">
        <title>The Global Catalogue of Microorganisms (GCM) 10K type strain sequencing project: providing services to taxonomists for standard genome sequencing and annotation.</title>
        <authorList>
            <consortium name="The Broad Institute Genomics Platform"/>
            <consortium name="The Broad Institute Genome Sequencing Center for Infectious Disease"/>
            <person name="Wu L."/>
            <person name="Ma J."/>
        </authorList>
    </citation>
    <scope>NUCLEOTIDE SEQUENCE [LARGE SCALE GENOMIC DNA]</scope>
    <source>
        <strain evidence="7">TBRC 4489</strain>
    </source>
</reference>
<organism evidence="6 7">
    <name type="scientific">Planomonospora corallina</name>
    <dbReference type="NCBI Taxonomy" id="1806052"/>
    <lineage>
        <taxon>Bacteria</taxon>
        <taxon>Bacillati</taxon>
        <taxon>Actinomycetota</taxon>
        <taxon>Actinomycetes</taxon>
        <taxon>Streptosporangiales</taxon>
        <taxon>Streptosporangiaceae</taxon>
        <taxon>Planomonospora</taxon>
    </lineage>
</organism>
<evidence type="ECO:0000256" key="2">
    <source>
        <dbReference type="ARBA" id="ARBA00022827"/>
    </source>
</evidence>
<dbReference type="InterPro" id="IPR016169">
    <property type="entry name" value="FAD-bd_PCMH_sub2"/>
</dbReference>
<dbReference type="SMART" id="SM01092">
    <property type="entry name" value="CO_deh_flav_C"/>
    <property type="match status" value="1"/>
</dbReference>
<gene>
    <name evidence="6" type="ORF">ACFOWE_06065</name>
</gene>
<dbReference type="Gene3D" id="3.30.43.10">
    <property type="entry name" value="Uridine Diphospho-n-acetylenolpyruvylglucosamine Reductase, domain 2"/>
    <property type="match status" value="1"/>
</dbReference>
<sequence>MIPAPFDYVRPTALDEACRLLDDADSGDGDVKVLAGGQSLLPLLRLRLAYPALVVDIGRLEELRGVHDRGDHVFAGALTTHDEVLRSAVVREHAPLLALATATVADPAVRHRGTLGGSLAHADPAGDLPAVALALDCVLVTASARGAREIPAAAFFTGYLETALEPGEILAGVRVPKLGDGWGFHYEKFHRTAQAWAVVGVAAAVRTEGGSIAQARIGLTNMGPVPVRAHAAEAALRGATPAPAGSGGGGSAGGLPGGGRDPVRDACGLADEGASPVADLHAKPDYRRHLARVLTYRAVRSALG</sequence>
<accession>A0ABV8I480</accession>
<dbReference type="RefSeq" id="WP_377285955.1">
    <property type="nucleotide sequence ID" value="NZ_JBHSBM010000011.1"/>
</dbReference>
<protein>
    <submittedName>
        <fullName evidence="6">FAD binding domain-containing protein</fullName>
    </submittedName>
</protein>
<keyword evidence="7" id="KW-1185">Reference proteome</keyword>
<dbReference type="InterPro" id="IPR002346">
    <property type="entry name" value="Mopterin_DH_FAD-bd"/>
</dbReference>
<comment type="caution">
    <text evidence="6">The sequence shown here is derived from an EMBL/GenBank/DDBJ whole genome shotgun (WGS) entry which is preliminary data.</text>
</comment>
<evidence type="ECO:0000256" key="1">
    <source>
        <dbReference type="ARBA" id="ARBA00022630"/>
    </source>
</evidence>
<dbReference type="InterPro" id="IPR005107">
    <property type="entry name" value="CO_DH_flav_C"/>
</dbReference>
<proteinExistence type="predicted"/>
<feature type="domain" description="FAD-binding PCMH-type" evidence="5">
    <location>
        <begin position="1"/>
        <end position="180"/>
    </location>
</feature>
<keyword evidence="1" id="KW-0285">Flavoprotein</keyword>
<name>A0ABV8I480_9ACTN</name>
<dbReference type="Proteomes" id="UP001595850">
    <property type="component" value="Unassembled WGS sequence"/>
</dbReference>
<dbReference type="InterPro" id="IPR016167">
    <property type="entry name" value="FAD-bd_PCMH_sub1"/>
</dbReference>
<dbReference type="InterPro" id="IPR051312">
    <property type="entry name" value="Diverse_Substr_Oxidored"/>
</dbReference>
<dbReference type="InterPro" id="IPR036318">
    <property type="entry name" value="FAD-bd_PCMH-like_sf"/>
</dbReference>
<evidence type="ECO:0000256" key="4">
    <source>
        <dbReference type="SAM" id="MobiDB-lite"/>
    </source>
</evidence>
<evidence type="ECO:0000313" key="6">
    <source>
        <dbReference type="EMBL" id="MFC4057850.1"/>
    </source>
</evidence>
<dbReference type="InterPro" id="IPR016166">
    <property type="entry name" value="FAD-bd_PCMH"/>
</dbReference>
<evidence type="ECO:0000256" key="3">
    <source>
        <dbReference type="ARBA" id="ARBA00023002"/>
    </source>
</evidence>
<dbReference type="PANTHER" id="PTHR42659:SF2">
    <property type="entry name" value="XANTHINE DEHYDROGENASE SUBUNIT C-RELATED"/>
    <property type="match status" value="1"/>
</dbReference>
<dbReference type="Pfam" id="PF03450">
    <property type="entry name" value="CO_deh_flav_C"/>
    <property type="match status" value="1"/>
</dbReference>
<feature type="compositionally biased region" description="Gly residues" evidence="4">
    <location>
        <begin position="245"/>
        <end position="260"/>
    </location>
</feature>
<dbReference type="Gene3D" id="3.30.465.10">
    <property type="match status" value="1"/>
</dbReference>
<dbReference type="PROSITE" id="PS51387">
    <property type="entry name" value="FAD_PCMH"/>
    <property type="match status" value="1"/>
</dbReference>
<dbReference type="SUPFAM" id="SSF55447">
    <property type="entry name" value="CO dehydrogenase flavoprotein C-terminal domain-like"/>
    <property type="match status" value="1"/>
</dbReference>
<dbReference type="Gene3D" id="3.30.390.50">
    <property type="entry name" value="CO dehydrogenase flavoprotein, C-terminal domain"/>
    <property type="match status" value="1"/>
</dbReference>
<dbReference type="EMBL" id="JBHSBM010000011">
    <property type="protein sequence ID" value="MFC4057850.1"/>
    <property type="molecule type" value="Genomic_DNA"/>
</dbReference>
<keyword evidence="3" id="KW-0560">Oxidoreductase</keyword>
<dbReference type="InterPro" id="IPR036683">
    <property type="entry name" value="CO_DH_flav_C_dom_sf"/>
</dbReference>